<dbReference type="Pfam" id="PF01965">
    <property type="entry name" value="DJ-1_PfpI"/>
    <property type="match status" value="1"/>
</dbReference>
<dbReference type="GO" id="GO:0006355">
    <property type="term" value="P:regulation of DNA-templated transcription"/>
    <property type="evidence" value="ECO:0007669"/>
    <property type="project" value="TreeGrafter"/>
</dbReference>
<dbReference type="InterPro" id="IPR029062">
    <property type="entry name" value="Class_I_gatase-like"/>
</dbReference>
<accession>A0A385SGU4</accession>
<dbReference type="InterPro" id="IPR052158">
    <property type="entry name" value="INH-QAR"/>
</dbReference>
<proteinExistence type="predicted"/>
<dbReference type="EMBL" id="CP032382">
    <property type="protein sequence ID" value="AYB29115.1"/>
    <property type="molecule type" value="Genomic_DNA"/>
</dbReference>
<organism evidence="2 3">
    <name type="scientific">Chryseolinea soli</name>
    <dbReference type="NCBI Taxonomy" id="2321403"/>
    <lineage>
        <taxon>Bacteria</taxon>
        <taxon>Pseudomonadati</taxon>
        <taxon>Bacteroidota</taxon>
        <taxon>Cytophagia</taxon>
        <taxon>Cytophagales</taxon>
        <taxon>Fulvivirgaceae</taxon>
        <taxon>Chryseolinea</taxon>
    </lineage>
</organism>
<dbReference type="KEGG" id="chk:D4L85_00295"/>
<evidence type="ECO:0000313" key="3">
    <source>
        <dbReference type="Proteomes" id="UP000266183"/>
    </source>
</evidence>
<dbReference type="Gene3D" id="3.40.50.880">
    <property type="match status" value="1"/>
</dbReference>
<reference evidence="3" key="1">
    <citation type="submission" date="2018-09" db="EMBL/GenBank/DDBJ databases">
        <title>Chryseolinea sp. KIS68-18 isolated from soil.</title>
        <authorList>
            <person name="Weon H.-Y."/>
            <person name="Kwon S.-W."/>
            <person name="Lee S.A."/>
        </authorList>
    </citation>
    <scope>NUCLEOTIDE SEQUENCE [LARGE SCALE GENOMIC DNA]</scope>
    <source>
        <strain evidence="3">KIS68-18</strain>
    </source>
</reference>
<dbReference type="InterPro" id="IPR002818">
    <property type="entry name" value="DJ-1/PfpI"/>
</dbReference>
<gene>
    <name evidence="2" type="ORF">D4L85_00295</name>
</gene>
<sequence>MRFLSKLMDSDRVEKKTTIGLVLFPDFNMQDIVGPYEIFGRTSKFVIYTISENTQCLRTSGGLSVNADFSFDECPLLDILFVPGGKGINGAIERGAYNGFLQEQSKHAKFVVAVSLGAVLLASSGALKGYKVTTAIPSLPSLVEMGLVTVEDPIAIDGNRITGGEKISGADVSLALMTLIEVEERIRVDNYRKRLVERAGW</sequence>
<dbReference type="SUPFAM" id="SSF52317">
    <property type="entry name" value="Class I glutamine amidotransferase-like"/>
    <property type="match status" value="1"/>
</dbReference>
<dbReference type="Proteomes" id="UP000266183">
    <property type="component" value="Chromosome"/>
</dbReference>
<evidence type="ECO:0000259" key="1">
    <source>
        <dbReference type="Pfam" id="PF01965"/>
    </source>
</evidence>
<dbReference type="RefSeq" id="WP_119752438.1">
    <property type="nucleotide sequence ID" value="NZ_CP032382.1"/>
</dbReference>
<feature type="domain" description="DJ-1/PfpI" evidence="1">
    <location>
        <begin position="20"/>
        <end position="176"/>
    </location>
</feature>
<keyword evidence="3" id="KW-1185">Reference proteome</keyword>
<evidence type="ECO:0000313" key="2">
    <source>
        <dbReference type="EMBL" id="AYB29115.1"/>
    </source>
</evidence>
<name>A0A385SGU4_9BACT</name>
<dbReference type="AlphaFoldDB" id="A0A385SGU4"/>
<protein>
    <recommendedName>
        <fullName evidence="1">DJ-1/PfpI domain-containing protein</fullName>
    </recommendedName>
</protein>
<dbReference type="PANTHER" id="PTHR43130:SF2">
    <property type="entry name" value="DJ-1_PFPI DOMAIN-CONTAINING PROTEIN"/>
    <property type="match status" value="1"/>
</dbReference>
<dbReference type="PANTHER" id="PTHR43130">
    <property type="entry name" value="ARAC-FAMILY TRANSCRIPTIONAL REGULATOR"/>
    <property type="match status" value="1"/>
</dbReference>